<dbReference type="EMBL" id="BARS01020156">
    <property type="protein sequence ID" value="GAG04018.1"/>
    <property type="molecule type" value="Genomic_DNA"/>
</dbReference>
<comment type="caution">
    <text evidence="1">The sequence shown here is derived from an EMBL/GenBank/DDBJ whole genome shotgun (WGS) entry which is preliminary data.</text>
</comment>
<proteinExistence type="predicted"/>
<reference evidence="1" key="1">
    <citation type="journal article" date="2014" name="Front. Microbiol.">
        <title>High frequency of phylogenetically diverse reductive dehalogenase-homologous genes in deep subseafloor sedimentary metagenomes.</title>
        <authorList>
            <person name="Kawai M."/>
            <person name="Futagami T."/>
            <person name="Toyoda A."/>
            <person name="Takaki Y."/>
            <person name="Nishi S."/>
            <person name="Hori S."/>
            <person name="Arai W."/>
            <person name="Tsubouchi T."/>
            <person name="Morono Y."/>
            <person name="Uchiyama I."/>
            <person name="Ito T."/>
            <person name="Fujiyama A."/>
            <person name="Inagaki F."/>
            <person name="Takami H."/>
        </authorList>
    </citation>
    <scope>NUCLEOTIDE SEQUENCE</scope>
    <source>
        <strain evidence="1">Expedition CK06-06</strain>
    </source>
</reference>
<dbReference type="AlphaFoldDB" id="X0UUQ6"/>
<gene>
    <name evidence="1" type="ORF">S01H1_32543</name>
</gene>
<organism evidence="1">
    <name type="scientific">marine sediment metagenome</name>
    <dbReference type="NCBI Taxonomy" id="412755"/>
    <lineage>
        <taxon>unclassified sequences</taxon>
        <taxon>metagenomes</taxon>
        <taxon>ecological metagenomes</taxon>
    </lineage>
</organism>
<feature type="non-terminal residue" evidence="1">
    <location>
        <position position="1"/>
    </location>
</feature>
<evidence type="ECO:0000313" key="1">
    <source>
        <dbReference type="EMBL" id="GAG04018.1"/>
    </source>
</evidence>
<name>X0UUQ6_9ZZZZ</name>
<protein>
    <submittedName>
        <fullName evidence="1">Uncharacterized protein</fullName>
    </submittedName>
</protein>
<sequence length="36" mass="3912">QFNEKECVKGGLGRFSAVDVLPLMMANALKLQKFGA</sequence>
<accession>X0UUQ6</accession>